<keyword evidence="1" id="KW-0472">Membrane</keyword>
<evidence type="ECO:0000256" key="1">
    <source>
        <dbReference type="SAM" id="Phobius"/>
    </source>
</evidence>
<proteinExistence type="predicted"/>
<reference evidence="3" key="2">
    <citation type="submission" date="2014-05" db="EMBL/GenBank/DDBJ databases">
        <title>Draft genome sequence of Virgibacillus massiliensis Vm-5.</title>
        <authorList>
            <person name="Khelaifia S."/>
            <person name="Croce O."/>
            <person name="Lagier J.C."/>
            <person name="Raoult D."/>
        </authorList>
    </citation>
    <scope>NUCLEOTIDE SEQUENCE [LARGE SCALE GENOMIC DNA]</scope>
    <source>
        <strain evidence="3">Vm-5</strain>
    </source>
</reference>
<feature type="transmembrane region" description="Helical" evidence="1">
    <location>
        <begin position="12"/>
        <end position="29"/>
    </location>
</feature>
<keyword evidence="1" id="KW-1133">Transmembrane helix</keyword>
<evidence type="ECO:0000313" key="3">
    <source>
        <dbReference type="Proteomes" id="UP000028875"/>
    </source>
</evidence>
<dbReference type="OrthoDB" id="2721909at2"/>
<name>A0A024QHJ8_9BACI</name>
<protein>
    <recommendedName>
        <fullName evidence="4">DUF1146 domain-containing protein</fullName>
    </recommendedName>
</protein>
<sequence>MVIFAEILRVSSLAILVFSSFMYLSDLTIKKKQRSLTTFEFAMYIILAVAVIAFGISMLIPIITG</sequence>
<accession>A0A024QHJ8</accession>
<comment type="caution">
    <text evidence="2">The sequence shown here is derived from an EMBL/GenBank/DDBJ whole genome shotgun (WGS) entry which is preliminary data.</text>
</comment>
<feature type="transmembrane region" description="Helical" evidence="1">
    <location>
        <begin position="41"/>
        <end position="63"/>
    </location>
</feature>
<organism evidence="2 3">
    <name type="scientific">Virgibacillus massiliensis</name>
    <dbReference type="NCBI Taxonomy" id="1462526"/>
    <lineage>
        <taxon>Bacteria</taxon>
        <taxon>Bacillati</taxon>
        <taxon>Bacillota</taxon>
        <taxon>Bacilli</taxon>
        <taxon>Bacillales</taxon>
        <taxon>Bacillaceae</taxon>
        <taxon>Virgibacillus</taxon>
    </lineage>
</organism>
<dbReference type="EMBL" id="CCDP010000003">
    <property type="protein sequence ID" value="CDQ41737.1"/>
    <property type="molecule type" value="Genomic_DNA"/>
</dbReference>
<dbReference type="AlphaFoldDB" id="A0A024QHJ8"/>
<keyword evidence="3" id="KW-1185">Reference proteome</keyword>
<evidence type="ECO:0000313" key="2">
    <source>
        <dbReference type="EMBL" id="CDQ41737.1"/>
    </source>
</evidence>
<gene>
    <name evidence="2" type="ORF">BN990_04114</name>
</gene>
<evidence type="ECO:0008006" key="4">
    <source>
        <dbReference type="Google" id="ProtNLM"/>
    </source>
</evidence>
<keyword evidence="1" id="KW-0812">Transmembrane</keyword>
<dbReference type="Proteomes" id="UP000028875">
    <property type="component" value="Unassembled WGS sequence"/>
</dbReference>
<reference evidence="2 3" key="1">
    <citation type="submission" date="2014-03" db="EMBL/GenBank/DDBJ databases">
        <authorList>
            <person name="Urmite Genomes U."/>
        </authorList>
    </citation>
    <scope>NUCLEOTIDE SEQUENCE [LARGE SCALE GENOMIC DNA]</scope>
    <source>
        <strain evidence="2 3">Vm-5</strain>
    </source>
</reference>
<dbReference type="RefSeq" id="WP_038246481.1">
    <property type="nucleotide sequence ID" value="NZ_BNER01000008.1"/>
</dbReference>